<dbReference type="PANTHER" id="PTHR24305:SF166">
    <property type="entry name" value="CYTOCHROME P450 12A4, MITOCHONDRIAL-RELATED"/>
    <property type="match status" value="1"/>
</dbReference>
<sequence length="555" mass="61495">MFPNLSVTELLLVATSVSLVVIWCRRSSNSLFLKLLPCPVCFLAIARIVARLIGSDLQPDASFIWGHEAIIWRETAHKPFFRWTTLLGPVYRIKSALFQEDILVLGDHTGASHVLQNAYDYEKAPAFVVIVERMIGRGLVWATGEEHKIQRRLVSPAFTLKAVRNMQDSVMNCSEEASIITCLILIEKIKGLLHGAQETVINMEHEITLCALQIFGEVGMGHDFRGDPTAEAILTSFNRDVEFGRTWFGFLAPILVAAFPWVLDLQICKTYTDSLSKRHTVKISQEVLNGHGTSTEASDPSGLNILSILAQEKAKGRGAGLNEARILANWKTNIILQAKLRAELNTGHGLAADEIVNLPYLEAVVKEGLRLHPIGPPPLRIAGKDDMVPLSKPVKLSNGSHVSVLPVKRGQVWIMPASYEDQNTDVLSHWQLVHIPIAVLNADVGVSGDDALEFKPERFLMIDGKTPADDFSHGPFGNNLTFLEGPRLCIGWRLAVLELKIMLALLVQNFAFQPTEDEIKTYLSAIVMPFCKPKQNETMSVQLPLQIRLASEADD</sequence>
<keyword evidence="16" id="KW-1185">Reference proteome</keyword>
<evidence type="ECO:0000256" key="2">
    <source>
        <dbReference type="ARBA" id="ARBA00004370"/>
    </source>
</evidence>
<dbReference type="InterPro" id="IPR050121">
    <property type="entry name" value="Cytochrome_P450_monoxygenase"/>
</dbReference>
<keyword evidence="6 14" id="KW-0812">Transmembrane</keyword>
<gene>
    <name evidence="15" type="ORF">FISHEDRAFT_61932</name>
</gene>
<evidence type="ECO:0000256" key="8">
    <source>
        <dbReference type="ARBA" id="ARBA00022989"/>
    </source>
</evidence>
<name>A0A0D7A214_9AGAR</name>
<dbReference type="GO" id="GO:0005506">
    <property type="term" value="F:iron ion binding"/>
    <property type="evidence" value="ECO:0007669"/>
    <property type="project" value="InterPro"/>
</dbReference>
<dbReference type="Pfam" id="PF00067">
    <property type="entry name" value="p450"/>
    <property type="match status" value="3"/>
</dbReference>
<keyword evidence="5 13" id="KW-0349">Heme</keyword>
<dbReference type="EMBL" id="KN882092">
    <property type="protein sequence ID" value="KIY44404.1"/>
    <property type="molecule type" value="Genomic_DNA"/>
</dbReference>
<comment type="cofactor">
    <cofactor evidence="1 13">
        <name>heme</name>
        <dbReference type="ChEBI" id="CHEBI:30413"/>
    </cofactor>
</comment>
<dbReference type="SUPFAM" id="SSF48264">
    <property type="entry name" value="Cytochrome P450"/>
    <property type="match status" value="1"/>
</dbReference>
<evidence type="ECO:0000256" key="6">
    <source>
        <dbReference type="ARBA" id="ARBA00022692"/>
    </source>
</evidence>
<dbReference type="InterPro" id="IPR001128">
    <property type="entry name" value="Cyt_P450"/>
</dbReference>
<evidence type="ECO:0000313" key="15">
    <source>
        <dbReference type="EMBL" id="KIY44404.1"/>
    </source>
</evidence>
<evidence type="ECO:0000313" key="16">
    <source>
        <dbReference type="Proteomes" id="UP000054144"/>
    </source>
</evidence>
<comment type="pathway">
    <text evidence="3">Secondary metabolite biosynthesis; terpenoid biosynthesis.</text>
</comment>
<evidence type="ECO:0000256" key="11">
    <source>
        <dbReference type="ARBA" id="ARBA00023033"/>
    </source>
</evidence>
<evidence type="ECO:0000256" key="3">
    <source>
        <dbReference type="ARBA" id="ARBA00004721"/>
    </source>
</evidence>
<dbReference type="GO" id="GO:0020037">
    <property type="term" value="F:heme binding"/>
    <property type="evidence" value="ECO:0007669"/>
    <property type="project" value="InterPro"/>
</dbReference>
<evidence type="ECO:0000256" key="13">
    <source>
        <dbReference type="PIRSR" id="PIRSR602403-1"/>
    </source>
</evidence>
<reference evidence="15 16" key="1">
    <citation type="journal article" date="2015" name="Fungal Genet. Biol.">
        <title>Evolution of novel wood decay mechanisms in Agaricales revealed by the genome sequences of Fistulina hepatica and Cylindrobasidium torrendii.</title>
        <authorList>
            <person name="Floudas D."/>
            <person name="Held B.W."/>
            <person name="Riley R."/>
            <person name="Nagy L.G."/>
            <person name="Koehler G."/>
            <person name="Ransdell A.S."/>
            <person name="Younus H."/>
            <person name="Chow J."/>
            <person name="Chiniquy J."/>
            <person name="Lipzen A."/>
            <person name="Tritt A."/>
            <person name="Sun H."/>
            <person name="Haridas S."/>
            <person name="LaButti K."/>
            <person name="Ohm R.A."/>
            <person name="Kues U."/>
            <person name="Blanchette R.A."/>
            <person name="Grigoriev I.V."/>
            <person name="Minto R.E."/>
            <person name="Hibbett D.S."/>
        </authorList>
    </citation>
    <scope>NUCLEOTIDE SEQUENCE [LARGE SCALE GENOMIC DNA]</scope>
    <source>
        <strain evidence="15 16">ATCC 64428</strain>
    </source>
</reference>
<protein>
    <submittedName>
        <fullName evidence="15">Cytochrome P450</fullName>
    </submittedName>
</protein>
<comment type="subcellular location">
    <subcellularLocation>
        <location evidence="2">Membrane</location>
    </subcellularLocation>
</comment>
<keyword evidence="11" id="KW-0503">Monooxygenase</keyword>
<evidence type="ECO:0000256" key="12">
    <source>
        <dbReference type="ARBA" id="ARBA00023136"/>
    </source>
</evidence>
<dbReference type="GO" id="GO:0016020">
    <property type="term" value="C:membrane"/>
    <property type="evidence" value="ECO:0007669"/>
    <property type="project" value="UniProtKB-SubCell"/>
</dbReference>
<feature type="transmembrane region" description="Helical" evidence="14">
    <location>
        <begin position="6"/>
        <end position="24"/>
    </location>
</feature>
<dbReference type="PRINTS" id="PR00465">
    <property type="entry name" value="EP450IV"/>
</dbReference>
<accession>A0A0D7A214</accession>
<evidence type="ECO:0000256" key="14">
    <source>
        <dbReference type="SAM" id="Phobius"/>
    </source>
</evidence>
<organism evidence="15 16">
    <name type="scientific">Fistulina hepatica ATCC 64428</name>
    <dbReference type="NCBI Taxonomy" id="1128425"/>
    <lineage>
        <taxon>Eukaryota</taxon>
        <taxon>Fungi</taxon>
        <taxon>Dikarya</taxon>
        <taxon>Basidiomycota</taxon>
        <taxon>Agaricomycotina</taxon>
        <taxon>Agaricomycetes</taxon>
        <taxon>Agaricomycetidae</taxon>
        <taxon>Agaricales</taxon>
        <taxon>Fistulinaceae</taxon>
        <taxon>Fistulina</taxon>
    </lineage>
</organism>
<dbReference type="PANTHER" id="PTHR24305">
    <property type="entry name" value="CYTOCHROME P450"/>
    <property type="match status" value="1"/>
</dbReference>
<evidence type="ECO:0000256" key="10">
    <source>
        <dbReference type="ARBA" id="ARBA00023004"/>
    </source>
</evidence>
<dbReference type="InterPro" id="IPR002403">
    <property type="entry name" value="Cyt_P450_E_grp-IV"/>
</dbReference>
<keyword evidence="8 14" id="KW-1133">Transmembrane helix</keyword>
<keyword evidence="10 13" id="KW-0408">Iron</keyword>
<proteinExistence type="inferred from homology"/>
<dbReference type="InterPro" id="IPR036396">
    <property type="entry name" value="Cyt_P450_sf"/>
</dbReference>
<evidence type="ECO:0000256" key="5">
    <source>
        <dbReference type="ARBA" id="ARBA00022617"/>
    </source>
</evidence>
<evidence type="ECO:0000256" key="4">
    <source>
        <dbReference type="ARBA" id="ARBA00010617"/>
    </source>
</evidence>
<evidence type="ECO:0000256" key="1">
    <source>
        <dbReference type="ARBA" id="ARBA00001971"/>
    </source>
</evidence>
<dbReference type="Gene3D" id="1.10.630.10">
    <property type="entry name" value="Cytochrome P450"/>
    <property type="match status" value="2"/>
</dbReference>
<keyword evidence="9" id="KW-0560">Oxidoreductase</keyword>
<dbReference type="Proteomes" id="UP000054144">
    <property type="component" value="Unassembled WGS sequence"/>
</dbReference>
<dbReference type="AlphaFoldDB" id="A0A0D7A214"/>
<comment type="similarity">
    <text evidence="4">Belongs to the cytochrome P450 family.</text>
</comment>
<dbReference type="GO" id="GO:0016705">
    <property type="term" value="F:oxidoreductase activity, acting on paired donors, with incorporation or reduction of molecular oxygen"/>
    <property type="evidence" value="ECO:0007669"/>
    <property type="project" value="InterPro"/>
</dbReference>
<dbReference type="GO" id="GO:0004497">
    <property type="term" value="F:monooxygenase activity"/>
    <property type="evidence" value="ECO:0007669"/>
    <property type="project" value="UniProtKB-KW"/>
</dbReference>
<keyword evidence="7 13" id="KW-0479">Metal-binding</keyword>
<feature type="binding site" description="axial binding residue" evidence="13">
    <location>
        <position position="489"/>
    </location>
    <ligand>
        <name>heme</name>
        <dbReference type="ChEBI" id="CHEBI:30413"/>
    </ligand>
    <ligandPart>
        <name>Fe</name>
        <dbReference type="ChEBI" id="CHEBI:18248"/>
    </ligandPart>
</feature>
<feature type="transmembrane region" description="Helical" evidence="14">
    <location>
        <begin position="31"/>
        <end position="50"/>
    </location>
</feature>
<evidence type="ECO:0000256" key="7">
    <source>
        <dbReference type="ARBA" id="ARBA00022723"/>
    </source>
</evidence>
<evidence type="ECO:0000256" key="9">
    <source>
        <dbReference type="ARBA" id="ARBA00023002"/>
    </source>
</evidence>
<dbReference type="OrthoDB" id="1470350at2759"/>
<keyword evidence="12 14" id="KW-0472">Membrane</keyword>